<keyword evidence="5 7" id="KW-1133">Transmembrane helix</keyword>
<feature type="transmembrane region" description="Helical" evidence="7">
    <location>
        <begin position="131"/>
        <end position="149"/>
    </location>
</feature>
<dbReference type="InterPro" id="IPR017850">
    <property type="entry name" value="Alkaline_phosphatase_core_sf"/>
</dbReference>
<evidence type="ECO:0000256" key="7">
    <source>
        <dbReference type="SAM" id="Phobius"/>
    </source>
</evidence>
<keyword evidence="3" id="KW-1003">Cell membrane</keyword>
<comment type="caution">
    <text evidence="9">The sequence shown here is derived from an EMBL/GenBank/DDBJ whole genome shotgun (WGS) entry which is preliminary data.</text>
</comment>
<accession>A0A4R4EDY0</accession>
<reference evidence="9 10" key="1">
    <citation type="submission" date="2019-03" db="EMBL/GenBank/DDBJ databases">
        <authorList>
            <person name="Kim M.K.M."/>
        </authorList>
    </citation>
    <scope>NUCLEOTIDE SEQUENCE [LARGE SCALE GENOMIC DNA]</scope>
    <source>
        <strain evidence="9 10">18JY21-1</strain>
    </source>
</reference>
<comment type="subcellular location">
    <subcellularLocation>
        <location evidence="1">Cell membrane</location>
        <topology evidence="1">Multi-pass membrane protein</topology>
    </subcellularLocation>
</comment>
<organism evidence="9 10">
    <name type="scientific">Paenibacillus albiflavus</name>
    <dbReference type="NCBI Taxonomy" id="2545760"/>
    <lineage>
        <taxon>Bacteria</taxon>
        <taxon>Bacillati</taxon>
        <taxon>Bacillota</taxon>
        <taxon>Bacilli</taxon>
        <taxon>Bacillales</taxon>
        <taxon>Paenibacillaceae</taxon>
        <taxon>Paenibacillus</taxon>
    </lineage>
</organism>
<dbReference type="OrthoDB" id="243547at2"/>
<feature type="domain" description="Sulfatase N-terminal" evidence="8">
    <location>
        <begin position="248"/>
        <end position="537"/>
    </location>
</feature>
<dbReference type="CDD" id="cd16015">
    <property type="entry name" value="LTA_synthase"/>
    <property type="match status" value="1"/>
</dbReference>
<evidence type="ECO:0000256" key="1">
    <source>
        <dbReference type="ARBA" id="ARBA00004651"/>
    </source>
</evidence>
<protein>
    <submittedName>
        <fullName evidence="9">LTA synthase family protein</fullName>
    </submittedName>
</protein>
<evidence type="ECO:0000256" key="4">
    <source>
        <dbReference type="ARBA" id="ARBA00022692"/>
    </source>
</evidence>
<name>A0A4R4EDY0_9BACL</name>
<evidence type="ECO:0000259" key="8">
    <source>
        <dbReference type="Pfam" id="PF00884"/>
    </source>
</evidence>
<evidence type="ECO:0000256" key="2">
    <source>
        <dbReference type="ARBA" id="ARBA00004936"/>
    </source>
</evidence>
<evidence type="ECO:0000256" key="6">
    <source>
        <dbReference type="ARBA" id="ARBA00023136"/>
    </source>
</evidence>
<dbReference type="EMBL" id="SKFG01000009">
    <property type="protein sequence ID" value="TCZ77413.1"/>
    <property type="molecule type" value="Genomic_DNA"/>
</dbReference>
<dbReference type="InterPro" id="IPR000917">
    <property type="entry name" value="Sulfatase_N"/>
</dbReference>
<evidence type="ECO:0000313" key="10">
    <source>
        <dbReference type="Proteomes" id="UP000295418"/>
    </source>
</evidence>
<dbReference type="Proteomes" id="UP000295418">
    <property type="component" value="Unassembled WGS sequence"/>
</dbReference>
<evidence type="ECO:0000256" key="5">
    <source>
        <dbReference type="ARBA" id="ARBA00022989"/>
    </source>
</evidence>
<keyword evidence="10" id="KW-1185">Reference proteome</keyword>
<feature type="transmembrane region" description="Helical" evidence="7">
    <location>
        <begin position="161"/>
        <end position="177"/>
    </location>
</feature>
<dbReference type="RefSeq" id="WP_132417984.1">
    <property type="nucleotide sequence ID" value="NZ_SKFG01000009.1"/>
</dbReference>
<dbReference type="Gene3D" id="3.40.720.10">
    <property type="entry name" value="Alkaline Phosphatase, subunit A"/>
    <property type="match status" value="1"/>
</dbReference>
<feature type="transmembrane region" description="Helical" evidence="7">
    <location>
        <begin position="12"/>
        <end position="35"/>
    </location>
</feature>
<feature type="transmembrane region" description="Helical" evidence="7">
    <location>
        <begin position="55"/>
        <end position="72"/>
    </location>
</feature>
<dbReference type="GO" id="GO:0005886">
    <property type="term" value="C:plasma membrane"/>
    <property type="evidence" value="ECO:0007669"/>
    <property type="project" value="UniProtKB-SubCell"/>
</dbReference>
<gene>
    <name evidence="9" type="ORF">E0485_10465</name>
</gene>
<dbReference type="AlphaFoldDB" id="A0A4R4EDY0"/>
<keyword evidence="4 7" id="KW-0812">Transmembrane</keyword>
<sequence>MTNKWGQTALKVAKYALYKVHILLWPIPLVLLLEFLNRDSITKALKFMIQHPNEFFLNYVIILGLFLFFIAVTSRTQIAFWIMTVIVSVLGVISGVKIKMLGVPLLPWDIVLTAETADVAQNFSDLIPWKMLGGIAAFAIICGLAINFIKVIRARFKWKEMIVLGTLSIAILFTAYTDNPWSMKKALGIVKIPWNQTQNYEWNGFALTSMLNLDLVFISKPDNYDEETIATITDNIKRRTNIDSNIKPNIIVILSESLFDATEMTNVKFSEDPIPHLHSLMGKYPSGKLFSPQFGGGTANVEFEVLTGNSTRFLPQGSLAYIQYVNHPMDSIANIMSRQGYSTAAINPFHNWFFNSRNVYRNFGFDKFISQEFFVPEHTGNYFSDRSVAEKIIAEADQSSGPDMIFANTMENHAPYNKNKFGPSEIKVSGAGLSQESIDMLESYAGGMRRADQMLKTLTDHFEKKGEPTVILFFGDHLASLGNNLKVYREAKFLNDGDPDFTKKMYSTPFVIWDNYLPPHGENMFVSPSFLTPYILNMIDREGTPYTDYLYDFMQKHPVIPPQSMYNEMHLTTNDLTDYRLLQYDSLFGEQYSYTGYKNLIGKNKFILGLGTMVIDSVDLEDKSNETQIVIHGSNIAPSGTIEVNGKALDTSWNNGALTAVFPKGMDRTKFDVKIKVIDSQKTLIAQSNVYSVGGSAAANK</sequence>
<dbReference type="SUPFAM" id="SSF53649">
    <property type="entry name" value="Alkaline phosphatase-like"/>
    <property type="match status" value="1"/>
</dbReference>
<comment type="pathway">
    <text evidence="2">Cell wall biogenesis; lipoteichoic acid biosynthesis.</text>
</comment>
<keyword evidence="6 7" id="KW-0472">Membrane</keyword>
<dbReference type="Pfam" id="PF00884">
    <property type="entry name" value="Sulfatase"/>
    <property type="match status" value="1"/>
</dbReference>
<feature type="transmembrane region" description="Helical" evidence="7">
    <location>
        <begin position="79"/>
        <end position="98"/>
    </location>
</feature>
<dbReference type="PANTHER" id="PTHR47371:SF3">
    <property type="entry name" value="PHOSPHOGLYCEROL TRANSFERASE I"/>
    <property type="match status" value="1"/>
</dbReference>
<dbReference type="PANTHER" id="PTHR47371">
    <property type="entry name" value="LIPOTEICHOIC ACID SYNTHASE"/>
    <property type="match status" value="1"/>
</dbReference>
<evidence type="ECO:0000313" key="9">
    <source>
        <dbReference type="EMBL" id="TCZ77413.1"/>
    </source>
</evidence>
<dbReference type="InterPro" id="IPR050448">
    <property type="entry name" value="OpgB/LTA_synthase_biosynth"/>
</dbReference>
<evidence type="ECO:0000256" key="3">
    <source>
        <dbReference type="ARBA" id="ARBA00022475"/>
    </source>
</evidence>
<proteinExistence type="predicted"/>